<keyword evidence="3" id="KW-1185">Reference proteome</keyword>
<reference evidence="2" key="1">
    <citation type="submission" date="2021-03" db="EMBL/GenBank/DDBJ databases">
        <title>Revisited historic fungal species revealed as producer of novel bioactive compounds through whole genome sequencing and comparative genomics.</title>
        <authorList>
            <person name="Vignolle G.A."/>
            <person name="Hochenegger N."/>
            <person name="Mach R.L."/>
            <person name="Mach-Aigner A.R."/>
            <person name="Javad Rahimi M."/>
            <person name="Salim K.A."/>
            <person name="Chan C.M."/>
            <person name="Lim L.B.L."/>
            <person name="Cai F."/>
            <person name="Druzhinina I.S."/>
            <person name="U'Ren J.M."/>
            <person name="Derntl C."/>
        </authorList>
    </citation>
    <scope>NUCLEOTIDE SEQUENCE</scope>
    <source>
        <strain evidence="2">TUCIM 5799</strain>
    </source>
</reference>
<dbReference type="AlphaFoldDB" id="A0A9P9WYP2"/>
<evidence type="ECO:0000313" key="2">
    <source>
        <dbReference type="EMBL" id="KAI1881692.1"/>
    </source>
</evidence>
<feature type="compositionally biased region" description="Low complexity" evidence="1">
    <location>
        <begin position="342"/>
        <end position="361"/>
    </location>
</feature>
<gene>
    <name evidence="2" type="ORF">JX265_000518</name>
</gene>
<feature type="compositionally biased region" description="Basic and acidic residues" evidence="1">
    <location>
        <begin position="449"/>
        <end position="459"/>
    </location>
</feature>
<evidence type="ECO:0000256" key="1">
    <source>
        <dbReference type="SAM" id="MobiDB-lite"/>
    </source>
</evidence>
<feature type="region of interest" description="Disordered" evidence="1">
    <location>
        <begin position="449"/>
        <end position="469"/>
    </location>
</feature>
<dbReference type="EMBL" id="JAFIMR010000001">
    <property type="protein sequence ID" value="KAI1881692.1"/>
    <property type="molecule type" value="Genomic_DNA"/>
</dbReference>
<dbReference type="Proteomes" id="UP000829685">
    <property type="component" value="Unassembled WGS sequence"/>
</dbReference>
<name>A0A9P9WYP2_9PEZI</name>
<feature type="compositionally biased region" description="Acidic residues" evidence="1">
    <location>
        <begin position="1"/>
        <end position="13"/>
    </location>
</feature>
<feature type="region of interest" description="Disordered" evidence="1">
    <location>
        <begin position="328"/>
        <end position="390"/>
    </location>
</feature>
<protein>
    <submittedName>
        <fullName evidence="2">Uncharacterized protein</fullName>
    </submittedName>
</protein>
<proteinExistence type="predicted"/>
<accession>A0A9P9WYP2</accession>
<comment type="caution">
    <text evidence="2">The sequence shown here is derived from an EMBL/GenBank/DDBJ whole genome shotgun (WGS) entry which is preliminary data.</text>
</comment>
<feature type="compositionally biased region" description="Basic and acidic residues" evidence="1">
    <location>
        <begin position="51"/>
        <end position="65"/>
    </location>
</feature>
<feature type="region of interest" description="Disordered" evidence="1">
    <location>
        <begin position="1"/>
        <end position="83"/>
    </location>
</feature>
<organism evidence="2 3">
    <name type="scientific">Neoarthrinium moseri</name>
    <dbReference type="NCBI Taxonomy" id="1658444"/>
    <lineage>
        <taxon>Eukaryota</taxon>
        <taxon>Fungi</taxon>
        <taxon>Dikarya</taxon>
        <taxon>Ascomycota</taxon>
        <taxon>Pezizomycotina</taxon>
        <taxon>Sordariomycetes</taxon>
        <taxon>Xylariomycetidae</taxon>
        <taxon>Amphisphaeriales</taxon>
        <taxon>Apiosporaceae</taxon>
        <taxon>Neoarthrinium</taxon>
    </lineage>
</organism>
<sequence length="469" mass="51424">MAVFVDLDEEEEPPTAQQQRQAYNHYHHFGAKPEWNGQTLQHAQPANGADKGGHREEDKDNEAQHPELSSSTTTDSNGSEPLNKTAMTEALGCYPVVMAIASSLDLISLDNLSRTCRRAHGALLQYRGSLITHTLHCVNEDVALDPDDTLRYRARAGNWFYMEDIGRAGGNYNGKSGQCARDMVAECRRCARVVCRNCAIKPPAPIVLRDRHRRLCIRCTKAPLGALAKPRLKPDTPIDADLMKRAICTCQSEGVWLCQPCGRSIRGADHEYQTIWRWRNQYGDVIGGLGTGIGDGDRGVICGRDAECCAAKEREHETDCDAADAREHVLSNPGTPPPSNPHPFQSWATASSSSSSSSVATPSPPSSPPEHHHERGHTPSPTQLGPGYTRHEIEGIGGVVKTKRLSMIRVGACVPEWEDEKNKGEILGREISGRARSWCGWCWRAIPGKKDYETGEPGKGRSSLPTVKA</sequence>
<feature type="compositionally biased region" description="Polar residues" evidence="1">
    <location>
        <begin position="67"/>
        <end position="83"/>
    </location>
</feature>
<evidence type="ECO:0000313" key="3">
    <source>
        <dbReference type="Proteomes" id="UP000829685"/>
    </source>
</evidence>
<dbReference type="CDD" id="cd00065">
    <property type="entry name" value="FYVE_like_SF"/>
    <property type="match status" value="1"/>
</dbReference>